<sequence>MSDAAEFVDATLRHEGDPDRANVEKARLRSELRFYGASVGAVRGTIRDTLRRYPGLSHDEITALSSELWAAPVFERRLAAIVLLQSRVRMLRNSDLTRIEGFVRAARLPVLVDLLAIGVVGPLLGRLDPPDRARAEIVRGRWATDGDAGLRRAALLAREAAASERAD</sequence>
<reference evidence="1 2" key="1">
    <citation type="submission" date="2019-03" db="EMBL/GenBank/DDBJ databases">
        <title>Genomics of glacier-inhabiting Cryobacterium strains.</title>
        <authorList>
            <person name="Liu Q."/>
            <person name="Xin Y.-H."/>
        </authorList>
    </citation>
    <scope>NUCLEOTIDE SEQUENCE [LARGE SCALE GENOMIC DNA]</scope>
    <source>
        <strain evidence="1 2">MDT1-3</strain>
    </source>
</reference>
<dbReference type="EMBL" id="SOFP01000075">
    <property type="protein sequence ID" value="TFC10364.1"/>
    <property type="molecule type" value="Genomic_DNA"/>
</dbReference>
<comment type="caution">
    <text evidence="1">The sequence shown here is derived from an EMBL/GenBank/DDBJ whole genome shotgun (WGS) entry which is preliminary data.</text>
</comment>
<dbReference type="AlphaFoldDB" id="A0A4R8WI40"/>
<organism evidence="1 2">
    <name type="scientific">Cryobacterium algoritolerans</name>
    <dbReference type="NCBI Taxonomy" id="1259184"/>
    <lineage>
        <taxon>Bacteria</taxon>
        <taxon>Bacillati</taxon>
        <taxon>Actinomycetota</taxon>
        <taxon>Actinomycetes</taxon>
        <taxon>Micrococcales</taxon>
        <taxon>Microbacteriaceae</taxon>
        <taxon>Cryobacterium</taxon>
    </lineage>
</organism>
<dbReference type="RefSeq" id="WP_134569023.1">
    <property type="nucleotide sequence ID" value="NZ_SOFP01000075.1"/>
</dbReference>
<evidence type="ECO:0000313" key="2">
    <source>
        <dbReference type="Proteomes" id="UP000298412"/>
    </source>
</evidence>
<dbReference type="InterPro" id="IPR014825">
    <property type="entry name" value="DNA_alkylation"/>
</dbReference>
<gene>
    <name evidence="1" type="ORF">E3O19_15260</name>
</gene>
<protein>
    <submittedName>
        <fullName evidence="1">DNA alkylation repair protein</fullName>
    </submittedName>
</protein>
<dbReference type="Proteomes" id="UP000298412">
    <property type="component" value="Unassembled WGS sequence"/>
</dbReference>
<dbReference type="Gene3D" id="1.25.10.90">
    <property type="match status" value="1"/>
</dbReference>
<dbReference type="SUPFAM" id="SSF48371">
    <property type="entry name" value="ARM repeat"/>
    <property type="match status" value="1"/>
</dbReference>
<proteinExistence type="predicted"/>
<dbReference type="Pfam" id="PF08713">
    <property type="entry name" value="DNA_alkylation"/>
    <property type="match status" value="1"/>
</dbReference>
<dbReference type="InterPro" id="IPR016024">
    <property type="entry name" value="ARM-type_fold"/>
</dbReference>
<accession>A0A4R8WI40</accession>
<dbReference type="OrthoDB" id="4981341at2"/>
<evidence type="ECO:0000313" key="1">
    <source>
        <dbReference type="EMBL" id="TFC10364.1"/>
    </source>
</evidence>
<name>A0A4R8WI40_9MICO</name>
<keyword evidence="2" id="KW-1185">Reference proteome</keyword>